<dbReference type="GO" id="GO:0006457">
    <property type="term" value="P:protein folding"/>
    <property type="evidence" value="ECO:0007669"/>
    <property type="project" value="UniProtKB-UniRule"/>
</dbReference>
<evidence type="ECO:0000256" key="8">
    <source>
        <dbReference type="ARBA" id="ARBA00023139"/>
    </source>
</evidence>
<comment type="catalytic activity">
    <reaction evidence="1 11">
        <text>[protein]-peptidylproline (omega=180) = [protein]-peptidylproline (omega=0)</text>
        <dbReference type="Rhea" id="RHEA:16237"/>
        <dbReference type="Rhea" id="RHEA-COMP:10747"/>
        <dbReference type="Rhea" id="RHEA-COMP:10748"/>
        <dbReference type="ChEBI" id="CHEBI:83833"/>
        <dbReference type="ChEBI" id="CHEBI:83834"/>
        <dbReference type="EC" id="5.2.1.8"/>
    </reaction>
</comment>
<reference evidence="15 16" key="1">
    <citation type="journal article" date="2015" name="Stand. Genomic Sci.">
        <title>Genomic Encyclopedia of Bacterial and Archaeal Type Strains, Phase III: the genomes of soil and plant-associated and newly described type strains.</title>
        <authorList>
            <person name="Whitman W.B."/>
            <person name="Woyke T."/>
            <person name="Klenk H.P."/>
            <person name="Zhou Y."/>
            <person name="Lilburn T.G."/>
            <person name="Beck B.J."/>
            <person name="De Vos P."/>
            <person name="Vandamme P."/>
            <person name="Eisen J.A."/>
            <person name="Garrity G."/>
            <person name="Hugenholtz P."/>
            <person name="Kyrpides N.C."/>
        </authorList>
    </citation>
    <scope>NUCLEOTIDE SEQUENCE [LARGE SCALE GENOMIC DNA]</scope>
    <source>
        <strain evidence="15 16">CGMCC 1.10116</strain>
    </source>
</reference>
<evidence type="ECO:0000256" key="3">
    <source>
        <dbReference type="ARBA" id="ARBA00006071"/>
    </source>
</evidence>
<protein>
    <recommendedName>
        <fullName evidence="11">Foldase protein PrsA</fullName>
        <ecNumber evidence="11">5.2.1.8</ecNumber>
    </recommendedName>
</protein>
<dbReference type="InterPro" id="IPR046357">
    <property type="entry name" value="PPIase_dom_sf"/>
</dbReference>
<dbReference type="PROSITE" id="PS51257">
    <property type="entry name" value="PROKAR_LIPOPROTEIN"/>
    <property type="match status" value="1"/>
</dbReference>
<proteinExistence type="inferred from homology"/>
<comment type="similarity">
    <text evidence="3 11">Belongs to the PrsA family.</text>
</comment>
<evidence type="ECO:0000313" key="16">
    <source>
        <dbReference type="Proteomes" id="UP000315711"/>
    </source>
</evidence>
<dbReference type="InterPro" id="IPR000297">
    <property type="entry name" value="PPIase_PpiC"/>
</dbReference>
<evidence type="ECO:0000256" key="11">
    <source>
        <dbReference type="HAMAP-Rule" id="MF_01145"/>
    </source>
</evidence>
<dbReference type="Proteomes" id="UP000315711">
    <property type="component" value="Unassembled WGS sequence"/>
</dbReference>
<dbReference type="SUPFAM" id="SSF109998">
    <property type="entry name" value="Triger factor/SurA peptide-binding domain-like"/>
    <property type="match status" value="1"/>
</dbReference>
<dbReference type="RefSeq" id="WP_144450748.1">
    <property type="nucleotide sequence ID" value="NZ_VLKZ01000006.1"/>
</dbReference>
<name>A0A562QIM1_9BACI</name>
<feature type="region of interest" description="Disordered" evidence="12">
    <location>
        <begin position="287"/>
        <end position="316"/>
    </location>
</feature>
<dbReference type="AlphaFoldDB" id="A0A562QIM1"/>
<feature type="compositionally biased region" description="Basic and acidic residues" evidence="12">
    <location>
        <begin position="287"/>
        <end position="297"/>
    </location>
</feature>
<evidence type="ECO:0000256" key="4">
    <source>
        <dbReference type="ARBA" id="ARBA00022475"/>
    </source>
</evidence>
<dbReference type="GO" id="GO:0003755">
    <property type="term" value="F:peptidyl-prolyl cis-trans isomerase activity"/>
    <property type="evidence" value="ECO:0007669"/>
    <property type="project" value="UniProtKB-UniRule"/>
</dbReference>
<sequence length="316" mass="35184">MKKTKIAAIGLACMTLLFACNNGNSENTTVATIDGTEITESQFVDTLKDRYGEATLEELIQRTILKQEANSVDIAQEEIDEELNNFKTQFGVDDDEALIELLSTQFNIQVDSIDAFTDEYIVPQIVLKKLAAEGVEVTEEEKKSYYEENKEQFGEQVEASHILVEDETTANEILEKIKAGEDFAELAKEHSIDTGSATKGGSLGFFSKGQMVPEFEEAAFNLEVGKVSDPVKSQHGFHIIKVTDRKETYEDFKADIEEQLIQQKSKSQDQVMSELFDRANVDIKDSRFSNIVDKGETKTQSGSASDTEAPADSEKE</sequence>
<evidence type="ECO:0000256" key="12">
    <source>
        <dbReference type="SAM" id="MobiDB-lite"/>
    </source>
</evidence>
<comment type="subcellular location">
    <subcellularLocation>
        <location evidence="2 11">Cell membrane</location>
        <topology evidence="2 11">Lipid-anchor</topology>
    </subcellularLocation>
</comment>
<dbReference type="InterPro" id="IPR023058">
    <property type="entry name" value="PPIase_PpiC_CS"/>
</dbReference>
<dbReference type="PROSITE" id="PS01096">
    <property type="entry name" value="PPIC_PPIASE_1"/>
    <property type="match status" value="1"/>
</dbReference>
<evidence type="ECO:0000313" key="15">
    <source>
        <dbReference type="EMBL" id="TWI55896.1"/>
    </source>
</evidence>
<dbReference type="EMBL" id="VLKZ01000006">
    <property type="protein sequence ID" value="TWI55896.1"/>
    <property type="molecule type" value="Genomic_DNA"/>
</dbReference>
<dbReference type="InterPro" id="IPR050245">
    <property type="entry name" value="PrsA_foldase"/>
</dbReference>
<evidence type="ECO:0000256" key="6">
    <source>
        <dbReference type="ARBA" id="ARBA00023110"/>
    </source>
</evidence>
<dbReference type="PANTHER" id="PTHR47245">
    <property type="entry name" value="PEPTIDYLPROLYL ISOMERASE"/>
    <property type="match status" value="1"/>
</dbReference>
<keyword evidence="16" id="KW-1185">Reference proteome</keyword>
<comment type="function">
    <text evidence="11">Plays a major role in protein secretion by helping the post-translocational extracellular folding of several secreted proteins.</text>
</comment>
<feature type="domain" description="PpiC" evidence="14">
    <location>
        <begin position="154"/>
        <end position="244"/>
    </location>
</feature>
<keyword evidence="8 11" id="KW-0564">Palmitate</keyword>
<dbReference type="EC" id="5.2.1.8" evidence="11"/>
<feature type="signal peptide" evidence="13">
    <location>
        <begin position="1"/>
        <end position="19"/>
    </location>
</feature>
<dbReference type="InterPro" id="IPR023059">
    <property type="entry name" value="Foldase_PrsA"/>
</dbReference>
<feature type="chain" id="PRO_5039069932" description="Foldase protein PrsA" evidence="13">
    <location>
        <begin position="20"/>
        <end position="316"/>
    </location>
</feature>
<dbReference type="Gene3D" id="3.10.50.40">
    <property type="match status" value="1"/>
</dbReference>
<dbReference type="SUPFAM" id="SSF54534">
    <property type="entry name" value="FKBP-like"/>
    <property type="match status" value="1"/>
</dbReference>
<keyword evidence="9 11" id="KW-0413">Isomerase</keyword>
<gene>
    <name evidence="11" type="primary">prsA</name>
    <name evidence="15" type="ORF">IQ10_02458</name>
</gene>
<keyword evidence="10 11" id="KW-0449">Lipoprotein</keyword>
<keyword evidence="4 11" id="KW-1003">Cell membrane</keyword>
<dbReference type="PANTHER" id="PTHR47245:SF1">
    <property type="entry name" value="FOLDASE PROTEIN PRSA"/>
    <property type="match status" value="1"/>
</dbReference>
<evidence type="ECO:0000256" key="10">
    <source>
        <dbReference type="ARBA" id="ARBA00023288"/>
    </source>
</evidence>
<evidence type="ECO:0000259" key="14">
    <source>
        <dbReference type="PROSITE" id="PS50198"/>
    </source>
</evidence>
<evidence type="ECO:0000256" key="5">
    <source>
        <dbReference type="ARBA" id="ARBA00022729"/>
    </source>
</evidence>
<keyword evidence="6 11" id="KW-0697">Rotamase</keyword>
<dbReference type="OrthoDB" id="14196at2"/>
<keyword evidence="7 11" id="KW-0472">Membrane</keyword>
<dbReference type="GO" id="GO:0005886">
    <property type="term" value="C:plasma membrane"/>
    <property type="evidence" value="ECO:0007669"/>
    <property type="project" value="UniProtKB-SubCell"/>
</dbReference>
<accession>A0A562QIM1</accession>
<evidence type="ECO:0000256" key="13">
    <source>
        <dbReference type="SAM" id="SignalP"/>
    </source>
</evidence>
<comment type="caution">
    <text evidence="15">The sequence shown here is derived from an EMBL/GenBank/DDBJ whole genome shotgun (WGS) entry which is preliminary data.</text>
</comment>
<evidence type="ECO:0000256" key="2">
    <source>
        <dbReference type="ARBA" id="ARBA00004193"/>
    </source>
</evidence>
<dbReference type="InterPro" id="IPR027304">
    <property type="entry name" value="Trigger_fact/SurA_dom_sf"/>
</dbReference>
<dbReference type="Pfam" id="PF13616">
    <property type="entry name" value="Rotamase_3"/>
    <property type="match status" value="1"/>
</dbReference>
<keyword evidence="5 11" id="KW-0732">Signal</keyword>
<evidence type="ECO:0000256" key="7">
    <source>
        <dbReference type="ARBA" id="ARBA00023136"/>
    </source>
</evidence>
<dbReference type="HAMAP" id="MF_01145">
    <property type="entry name" value="Foldase_PrsA"/>
    <property type="match status" value="1"/>
</dbReference>
<evidence type="ECO:0000256" key="9">
    <source>
        <dbReference type="ARBA" id="ARBA00023235"/>
    </source>
</evidence>
<dbReference type="PROSITE" id="PS50198">
    <property type="entry name" value="PPIC_PPIASE_2"/>
    <property type="match status" value="1"/>
</dbReference>
<evidence type="ECO:0000256" key="1">
    <source>
        <dbReference type="ARBA" id="ARBA00000971"/>
    </source>
</evidence>
<organism evidence="15 16">
    <name type="scientific">Halalkalibacter nanhaiisediminis</name>
    <dbReference type="NCBI Taxonomy" id="688079"/>
    <lineage>
        <taxon>Bacteria</taxon>
        <taxon>Bacillati</taxon>
        <taxon>Bacillota</taxon>
        <taxon>Bacilli</taxon>
        <taxon>Bacillales</taxon>
        <taxon>Bacillaceae</taxon>
        <taxon>Halalkalibacter</taxon>
    </lineage>
</organism>